<dbReference type="GO" id="GO:0005615">
    <property type="term" value="C:extracellular space"/>
    <property type="evidence" value="ECO:0007669"/>
    <property type="project" value="TreeGrafter"/>
</dbReference>
<name>A0A8C4NKJ6_EPTBU</name>
<keyword evidence="10" id="KW-0393">Immunoglobulin domain</keyword>
<keyword evidence="3" id="KW-0964">Secreted</keyword>
<feature type="domain" description="Ig-like" evidence="13">
    <location>
        <begin position="203"/>
        <end position="296"/>
    </location>
</feature>
<dbReference type="InterPro" id="IPR013783">
    <property type="entry name" value="Ig-like_fold"/>
</dbReference>
<dbReference type="InterPro" id="IPR008197">
    <property type="entry name" value="WAP_dom"/>
</dbReference>
<evidence type="ECO:0000259" key="12">
    <source>
        <dbReference type="PROSITE" id="PS50279"/>
    </source>
</evidence>
<sequence>PPHPHPPSPLTLILPGTSPPPQPHVGVCPNELNPNLWVDAQSTCENECTVDQFCKSFEKCCLNVCGSKSCVAARFADNRHPGGPESIPGTAEGETAVSCHAFLCTQQGSRCEVWQGKPVCRCRDRCEKDPSFTCASDGLIYYNRCYMDAEACIKGVSLTLVPCKYQGPFSIGKLPLEPTTSQPVVAPAAAYPPGISRGEPIAPAMLAHPRSQSVLNGGTVSLQCEVGGHPRPDITWEKQSEDHHNLIMRPDHLYGNVVVTNIGQLVIYNAEESDAGVYTCTAGNIAGLIRAHFPLSVISHDSPPGSGSVPGGDLRFPDGICSVTAVQTSTPCGENKTRCAISCELPPVQGPCQDWERRWAYNPLSKVCQRFAFGGCEGNANNFPSERACAEYCPKRVRPRHCRSCRPRHKISTSFCRGDFAIIGKVTELVVLKDEKMGLKFFNTKHLEVTLVRVDWSCPCPNVTEDDGALVIIGHVQDGMAVLRPHSFVRPASDRRIRKLRDLMEKRVC</sequence>
<evidence type="ECO:0000256" key="5">
    <source>
        <dbReference type="ARBA" id="ARBA00022690"/>
    </source>
</evidence>
<dbReference type="SMART" id="SM00217">
    <property type="entry name" value="WAP"/>
    <property type="match status" value="1"/>
</dbReference>
<dbReference type="GO" id="GO:0004867">
    <property type="term" value="F:serine-type endopeptidase inhibitor activity"/>
    <property type="evidence" value="ECO:0007669"/>
    <property type="project" value="UniProtKB-KW"/>
</dbReference>
<comment type="subcellular location">
    <subcellularLocation>
        <location evidence="1">Secreted</location>
    </subcellularLocation>
</comment>
<keyword evidence="6" id="KW-0732">Signal</keyword>
<dbReference type="GO" id="GO:0048019">
    <property type="term" value="F:receptor antagonist activity"/>
    <property type="evidence" value="ECO:0007669"/>
    <property type="project" value="TreeGrafter"/>
</dbReference>
<dbReference type="GO" id="GO:0050431">
    <property type="term" value="F:transforming growth factor beta binding"/>
    <property type="evidence" value="ECO:0007669"/>
    <property type="project" value="TreeGrafter"/>
</dbReference>
<dbReference type="PROSITE" id="PS51465">
    <property type="entry name" value="KAZAL_2"/>
    <property type="match status" value="1"/>
</dbReference>
<dbReference type="GO" id="GO:0007179">
    <property type="term" value="P:transforming growth factor beta receptor signaling pathway"/>
    <property type="evidence" value="ECO:0007669"/>
    <property type="project" value="TreeGrafter"/>
</dbReference>
<reference evidence="16" key="2">
    <citation type="submission" date="2025-09" db="UniProtKB">
        <authorList>
            <consortium name="Ensembl"/>
        </authorList>
    </citation>
    <scope>IDENTIFICATION</scope>
</reference>
<evidence type="ECO:0000256" key="7">
    <source>
        <dbReference type="ARBA" id="ARBA00022900"/>
    </source>
</evidence>
<dbReference type="OMA" id="NFIMRPD"/>
<dbReference type="InterPro" id="IPR008993">
    <property type="entry name" value="TIMP-like_OB-fold"/>
</dbReference>
<dbReference type="Gene3D" id="4.10.410.10">
    <property type="entry name" value="Pancreatic trypsin inhibitor Kunitz domain"/>
    <property type="match status" value="1"/>
</dbReference>
<organism evidence="16 17">
    <name type="scientific">Eptatretus burgeri</name>
    <name type="common">Inshore hagfish</name>
    <dbReference type="NCBI Taxonomy" id="7764"/>
    <lineage>
        <taxon>Eukaryota</taxon>
        <taxon>Metazoa</taxon>
        <taxon>Chordata</taxon>
        <taxon>Craniata</taxon>
        <taxon>Vertebrata</taxon>
        <taxon>Cyclostomata</taxon>
        <taxon>Myxini</taxon>
        <taxon>Myxiniformes</taxon>
        <taxon>Myxinidae</taxon>
        <taxon>Eptatretinae</taxon>
        <taxon>Eptatretus</taxon>
    </lineage>
</organism>
<feature type="domain" description="WAP" evidence="14">
    <location>
        <begin position="21"/>
        <end position="74"/>
    </location>
</feature>
<dbReference type="Ensembl" id="ENSEBUT00000007956.1">
    <property type="protein sequence ID" value="ENSEBUP00000007474.1"/>
    <property type="gene ID" value="ENSEBUG00000004878.1"/>
</dbReference>
<evidence type="ECO:0000256" key="6">
    <source>
        <dbReference type="ARBA" id="ARBA00022729"/>
    </source>
</evidence>
<dbReference type="InterPro" id="IPR007110">
    <property type="entry name" value="Ig-like_dom"/>
</dbReference>
<dbReference type="PANTHER" id="PTHR45938:SF11">
    <property type="entry name" value="WAP, KAZAL, IMMUNOGLOBULIN, KUNITZ AND NTR DOMAIN-CONTAINING PROTEIN 2-LIKE"/>
    <property type="match status" value="1"/>
</dbReference>
<dbReference type="InterPro" id="IPR020901">
    <property type="entry name" value="Prtase_inh_Kunz-CS"/>
</dbReference>
<feature type="domain" description="NTR" evidence="11">
    <location>
        <begin position="402"/>
        <end position="509"/>
    </location>
</feature>
<dbReference type="InterPro" id="IPR036179">
    <property type="entry name" value="Ig-like_dom_sf"/>
</dbReference>
<dbReference type="SMART" id="SM00131">
    <property type="entry name" value="KU"/>
    <property type="match status" value="1"/>
</dbReference>
<dbReference type="PANTHER" id="PTHR45938">
    <property type="entry name" value="ACP24A4-RELATED"/>
    <property type="match status" value="1"/>
</dbReference>
<dbReference type="FunFam" id="4.10.410.10:FF:000020">
    <property type="entry name" value="Collagen, type VI, alpha 3"/>
    <property type="match status" value="1"/>
</dbReference>
<dbReference type="Gene3D" id="4.10.75.10">
    <property type="entry name" value="Elafin-like"/>
    <property type="match status" value="1"/>
</dbReference>
<dbReference type="Pfam" id="PF00014">
    <property type="entry name" value="Kunitz_BPTI"/>
    <property type="match status" value="1"/>
</dbReference>
<dbReference type="InterPro" id="IPR003598">
    <property type="entry name" value="Ig_sub2"/>
</dbReference>
<dbReference type="PROSITE" id="PS50189">
    <property type="entry name" value="NTR"/>
    <property type="match status" value="1"/>
</dbReference>
<evidence type="ECO:0000256" key="4">
    <source>
        <dbReference type="ARBA" id="ARBA00022608"/>
    </source>
</evidence>
<keyword evidence="8" id="KW-1015">Disulfide bond</keyword>
<dbReference type="Gene3D" id="2.60.40.10">
    <property type="entry name" value="Immunoglobulins"/>
    <property type="match status" value="1"/>
</dbReference>
<evidence type="ECO:0000259" key="15">
    <source>
        <dbReference type="PROSITE" id="PS51465"/>
    </source>
</evidence>
<dbReference type="PRINTS" id="PR00759">
    <property type="entry name" value="BASICPTASE"/>
</dbReference>
<evidence type="ECO:0000259" key="11">
    <source>
        <dbReference type="PROSITE" id="PS50189"/>
    </source>
</evidence>
<evidence type="ECO:0000256" key="10">
    <source>
        <dbReference type="ARBA" id="ARBA00023319"/>
    </source>
</evidence>
<feature type="domain" description="BPTI/Kunitz inhibitor" evidence="12">
    <location>
        <begin position="343"/>
        <end position="393"/>
    </location>
</feature>
<dbReference type="InterPro" id="IPR001134">
    <property type="entry name" value="Netrin_domain"/>
</dbReference>
<dbReference type="FunFam" id="3.30.60.30:FF:000014">
    <property type="entry name" value="WAP, Kazal, immunoglobulin, Kunitz and NTR domain-containing protein 2"/>
    <property type="match status" value="1"/>
</dbReference>
<dbReference type="PROSITE" id="PS50279">
    <property type="entry name" value="BPTI_KUNITZ_2"/>
    <property type="match status" value="1"/>
</dbReference>
<dbReference type="SUPFAM" id="SSF57256">
    <property type="entry name" value="Elafin-like"/>
    <property type="match status" value="1"/>
</dbReference>
<dbReference type="PROSITE" id="PS00280">
    <property type="entry name" value="BPTI_KUNITZ_1"/>
    <property type="match status" value="1"/>
</dbReference>
<evidence type="ECO:0000256" key="8">
    <source>
        <dbReference type="ARBA" id="ARBA00023157"/>
    </source>
</evidence>
<evidence type="ECO:0000313" key="16">
    <source>
        <dbReference type="Ensembl" id="ENSEBUP00000007474.1"/>
    </source>
</evidence>
<reference evidence="16" key="1">
    <citation type="submission" date="2025-08" db="UniProtKB">
        <authorList>
            <consortium name="Ensembl"/>
        </authorList>
    </citation>
    <scope>IDENTIFICATION</scope>
</reference>
<dbReference type="SMART" id="SM00409">
    <property type="entry name" value="IG"/>
    <property type="match status" value="1"/>
</dbReference>
<dbReference type="FunFam" id="2.60.40.10:FF:000473">
    <property type="entry name" value="WAP, Kazal, immunoglobulin, Kunitz and NTR domain-containing protein 2"/>
    <property type="match status" value="1"/>
</dbReference>
<dbReference type="SMART" id="SM00408">
    <property type="entry name" value="IGc2"/>
    <property type="match status" value="1"/>
</dbReference>
<dbReference type="Proteomes" id="UP000694388">
    <property type="component" value="Unplaced"/>
</dbReference>
<dbReference type="SUPFAM" id="SSF57362">
    <property type="entry name" value="BPTI-like"/>
    <property type="match status" value="1"/>
</dbReference>
<dbReference type="InterPro" id="IPR002350">
    <property type="entry name" value="Kazal_dom"/>
</dbReference>
<dbReference type="PROSITE" id="PS51390">
    <property type="entry name" value="WAP"/>
    <property type="match status" value="1"/>
</dbReference>
<dbReference type="InterPro" id="IPR003599">
    <property type="entry name" value="Ig_sub"/>
</dbReference>
<dbReference type="SUPFAM" id="SSF48726">
    <property type="entry name" value="Immunoglobulin"/>
    <property type="match status" value="1"/>
</dbReference>
<dbReference type="InterPro" id="IPR036645">
    <property type="entry name" value="Elafin-like_sf"/>
</dbReference>
<protein>
    <submittedName>
        <fullName evidence="16">WAP, follistatin/kazal, immunoglobulin, kunitz and netrin domain containing 1</fullName>
    </submittedName>
</protein>
<evidence type="ECO:0000256" key="1">
    <source>
        <dbReference type="ARBA" id="ARBA00004613"/>
    </source>
</evidence>
<keyword evidence="7" id="KW-0722">Serine protease inhibitor</keyword>
<feature type="domain" description="Kazal-like" evidence="15">
    <location>
        <begin position="114"/>
        <end position="165"/>
    </location>
</feature>
<evidence type="ECO:0000259" key="14">
    <source>
        <dbReference type="PROSITE" id="PS51390"/>
    </source>
</evidence>
<evidence type="ECO:0000259" key="13">
    <source>
        <dbReference type="PROSITE" id="PS50835"/>
    </source>
</evidence>
<keyword evidence="4" id="KW-0483">Metalloprotease inhibitor</keyword>
<dbReference type="SUPFAM" id="SSF100895">
    <property type="entry name" value="Kazal-type serine protease inhibitors"/>
    <property type="match status" value="1"/>
</dbReference>
<dbReference type="FunFam" id="4.10.75.10:FF:000002">
    <property type="entry name" value="WAP, Kazal, immunoglobulin, Kunitz and NTR domain-containing protein 2"/>
    <property type="match status" value="1"/>
</dbReference>
<proteinExistence type="inferred from homology"/>
<evidence type="ECO:0000256" key="9">
    <source>
        <dbReference type="ARBA" id="ARBA00023215"/>
    </source>
</evidence>
<dbReference type="InterPro" id="IPR036058">
    <property type="entry name" value="Kazal_dom_sf"/>
</dbReference>
<dbReference type="GeneTree" id="ENSGT00940000158031"/>
<keyword evidence="17" id="KW-1185">Reference proteome</keyword>
<dbReference type="PROSITE" id="PS50835">
    <property type="entry name" value="IG_LIKE"/>
    <property type="match status" value="1"/>
</dbReference>
<accession>A0A8C4NKJ6</accession>
<comment type="similarity">
    <text evidence="2">Belongs to the WFIKKN family.</text>
</comment>
<dbReference type="Pfam" id="PF13927">
    <property type="entry name" value="Ig_3"/>
    <property type="match status" value="1"/>
</dbReference>
<dbReference type="AlphaFoldDB" id="A0A8C4NKJ6"/>
<keyword evidence="9" id="KW-0481">Metalloenzyme inhibitor</keyword>
<keyword evidence="5" id="KW-0646">Protease inhibitor</keyword>
<dbReference type="Gene3D" id="2.40.50.120">
    <property type="match status" value="1"/>
</dbReference>
<evidence type="ECO:0000256" key="2">
    <source>
        <dbReference type="ARBA" id="ARBA00005743"/>
    </source>
</evidence>
<dbReference type="Gene3D" id="3.30.60.30">
    <property type="match status" value="1"/>
</dbReference>
<dbReference type="Pfam" id="PF00095">
    <property type="entry name" value="WAP"/>
    <property type="match status" value="1"/>
</dbReference>
<evidence type="ECO:0000256" key="3">
    <source>
        <dbReference type="ARBA" id="ARBA00022525"/>
    </source>
</evidence>
<dbReference type="InterPro" id="IPR002223">
    <property type="entry name" value="Kunitz_BPTI"/>
</dbReference>
<dbReference type="CDD" id="cd00104">
    <property type="entry name" value="KAZAL_FS"/>
    <property type="match status" value="1"/>
</dbReference>
<evidence type="ECO:0000313" key="17">
    <source>
        <dbReference type="Proteomes" id="UP000694388"/>
    </source>
</evidence>
<dbReference type="SUPFAM" id="SSF50242">
    <property type="entry name" value="TIMP-like"/>
    <property type="match status" value="1"/>
</dbReference>
<dbReference type="InterPro" id="IPR036880">
    <property type="entry name" value="Kunitz_BPTI_sf"/>
</dbReference>